<organism evidence="5 6">
    <name type="scientific">Candidatus Blautia pullistercoris</name>
    <dbReference type="NCBI Taxonomy" id="2838499"/>
    <lineage>
        <taxon>Bacteria</taxon>
        <taxon>Bacillati</taxon>
        <taxon>Bacillota</taxon>
        <taxon>Clostridia</taxon>
        <taxon>Lachnospirales</taxon>
        <taxon>Lachnospiraceae</taxon>
        <taxon>Blautia</taxon>
    </lineage>
</organism>
<dbReference type="PROSITE" id="PS50987">
    <property type="entry name" value="HTH_ARSR_2"/>
    <property type="match status" value="1"/>
</dbReference>
<evidence type="ECO:0000256" key="1">
    <source>
        <dbReference type="ARBA" id="ARBA00023015"/>
    </source>
</evidence>
<proteinExistence type="predicted"/>
<name>A0A9D2ANY7_9FIRM</name>
<dbReference type="EMBL" id="DXFG01000245">
    <property type="protein sequence ID" value="HIX38420.1"/>
    <property type="molecule type" value="Genomic_DNA"/>
</dbReference>
<dbReference type="PANTHER" id="PTHR43132:SF2">
    <property type="entry name" value="ARSENICAL RESISTANCE OPERON REPRESSOR ARSR-RELATED"/>
    <property type="match status" value="1"/>
</dbReference>
<dbReference type="PANTHER" id="PTHR43132">
    <property type="entry name" value="ARSENICAL RESISTANCE OPERON REPRESSOR ARSR-RELATED"/>
    <property type="match status" value="1"/>
</dbReference>
<dbReference type="GO" id="GO:0003700">
    <property type="term" value="F:DNA-binding transcription factor activity"/>
    <property type="evidence" value="ECO:0007669"/>
    <property type="project" value="InterPro"/>
</dbReference>
<reference evidence="5" key="1">
    <citation type="journal article" date="2021" name="PeerJ">
        <title>Extensive microbial diversity within the chicken gut microbiome revealed by metagenomics and culture.</title>
        <authorList>
            <person name="Gilroy R."/>
            <person name="Ravi A."/>
            <person name="Getino M."/>
            <person name="Pursley I."/>
            <person name="Horton D.L."/>
            <person name="Alikhan N.F."/>
            <person name="Baker D."/>
            <person name="Gharbi K."/>
            <person name="Hall N."/>
            <person name="Watson M."/>
            <person name="Adriaenssens E.M."/>
            <person name="Foster-Nyarko E."/>
            <person name="Jarju S."/>
            <person name="Secka A."/>
            <person name="Antonio M."/>
            <person name="Oren A."/>
            <person name="Chaudhuri R.R."/>
            <person name="La Ragione R."/>
            <person name="Hildebrand F."/>
            <person name="Pallen M.J."/>
        </authorList>
    </citation>
    <scope>NUCLEOTIDE SEQUENCE</scope>
    <source>
        <strain evidence="5">ChiHjej12B11-1927</strain>
    </source>
</reference>
<dbReference type="InterPro" id="IPR051011">
    <property type="entry name" value="Metal_resp_trans_reg"/>
</dbReference>
<keyword evidence="1" id="KW-0805">Transcription regulation</keyword>
<dbReference type="InterPro" id="IPR011991">
    <property type="entry name" value="ArsR-like_HTH"/>
</dbReference>
<dbReference type="CDD" id="cd00090">
    <property type="entry name" value="HTH_ARSR"/>
    <property type="match status" value="1"/>
</dbReference>
<dbReference type="Pfam" id="PF12840">
    <property type="entry name" value="HTH_20"/>
    <property type="match status" value="1"/>
</dbReference>
<feature type="domain" description="HTH arsR-type" evidence="4">
    <location>
        <begin position="5"/>
        <end position="67"/>
    </location>
</feature>
<keyword evidence="2" id="KW-0238">DNA-binding</keyword>
<evidence type="ECO:0000313" key="5">
    <source>
        <dbReference type="EMBL" id="HIX38420.1"/>
    </source>
</evidence>
<dbReference type="SUPFAM" id="SSF46785">
    <property type="entry name" value="Winged helix' DNA-binding domain"/>
    <property type="match status" value="1"/>
</dbReference>
<evidence type="ECO:0000256" key="3">
    <source>
        <dbReference type="ARBA" id="ARBA00023163"/>
    </source>
</evidence>
<evidence type="ECO:0000256" key="2">
    <source>
        <dbReference type="ARBA" id="ARBA00023125"/>
    </source>
</evidence>
<dbReference type="Proteomes" id="UP000824230">
    <property type="component" value="Unassembled WGS sequence"/>
</dbReference>
<accession>A0A9D2ANY7</accession>
<dbReference type="AlphaFoldDB" id="A0A9D2ANY7"/>
<keyword evidence="3" id="KW-0804">Transcription</keyword>
<dbReference type="GO" id="GO:0003677">
    <property type="term" value="F:DNA binding"/>
    <property type="evidence" value="ECO:0007669"/>
    <property type="project" value="UniProtKB-KW"/>
</dbReference>
<dbReference type="InterPro" id="IPR036390">
    <property type="entry name" value="WH_DNA-bd_sf"/>
</dbReference>
<feature type="non-terminal residue" evidence="5">
    <location>
        <position position="67"/>
    </location>
</feature>
<reference evidence="5" key="2">
    <citation type="submission" date="2021-04" db="EMBL/GenBank/DDBJ databases">
        <authorList>
            <person name="Gilroy R."/>
        </authorList>
    </citation>
    <scope>NUCLEOTIDE SEQUENCE</scope>
    <source>
        <strain evidence="5">ChiHjej12B11-1927</strain>
    </source>
</reference>
<dbReference type="InterPro" id="IPR036388">
    <property type="entry name" value="WH-like_DNA-bd_sf"/>
</dbReference>
<dbReference type="InterPro" id="IPR001845">
    <property type="entry name" value="HTH_ArsR_DNA-bd_dom"/>
</dbReference>
<evidence type="ECO:0000313" key="6">
    <source>
        <dbReference type="Proteomes" id="UP000824230"/>
    </source>
</evidence>
<dbReference type="PRINTS" id="PR00778">
    <property type="entry name" value="HTHARSR"/>
</dbReference>
<comment type="caution">
    <text evidence="5">The sequence shown here is derived from an EMBL/GenBank/DDBJ whole genome shotgun (WGS) entry which is preliminary data.</text>
</comment>
<dbReference type="Gene3D" id="1.10.10.10">
    <property type="entry name" value="Winged helix-like DNA-binding domain superfamily/Winged helix DNA-binding domain"/>
    <property type="match status" value="1"/>
</dbReference>
<evidence type="ECO:0000259" key="4">
    <source>
        <dbReference type="PROSITE" id="PS50987"/>
    </source>
</evidence>
<protein>
    <submittedName>
        <fullName evidence="5">Helix-turn-helix domain-containing protein</fullName>
    </submittedName>
</protein>
<sequence>MDRNLNLANEKELTALGKALSSETRIRILHLLGREPLCVNEIAELLEIPSSSAALNIRVLEEAGLIR</sequence>
<gene>
    <name evidence="5" type="ORF">H9738_11225</name>
</gene>